<proteinExistence type="predicted"/>
<reference evidence="1" key="1">
    <citation type="submission" date="2019-12" db="EMBL/GenBank/DDBJ databases">
        <authorList>
            <person name="Zhou D."/>
        </authorList>
    </citation>
    <scope>NUCLEOTIDE SEQUENCE</scope>
    <source>
        <strain evidence="1">A1718</strain>
        <plasmid evidence="1">pA1718-KPC</plasmid>
    </source>
</reference>
<accession>A0A6M3HFN2</accession>
<dbReference type="EMBL" id="MN891680">
    <property type="protein sequence ID" value="QIS32240.1"/>
    <property type="molecule type" value="Genomic_DNA"/>
</dbReference>
<evidence type="ECO:0000313" key="1">
    <source>
        <dbReference type="EMBL" id="QIS32240.1"/>
    </source>
</evidence>
<name>A0A6M3HFN2_KLEPN</name>
<dbReference type="AlphaFoldDB" id="A0A6M3HFN2"/>
<keyword evidence="1" id="KW-0614">Plasmid</keyword>
<geneLocation type="plasmid" evidence="1">
    <name>pA1718-KPC</name>
</geneLocation>
<organism evidence="1">
    <name type="scientific">Klebsiella pneumoniae</name>
    <dbReference type="NCBI Taxonomy" id="573"/>
    <lineage>
        <taxon>Bacteria</taxon>
        <taxon>Pseudomonadati</taxon>
        <taxon>Pseudomonadota</taxon>
        <taxon>Gammaproteobacteria</taxon>
        <taxon>Enterobacterales</taxon>
        <taxon>Enterobacteriaceae</taxon>
        <taxon>Klebsiella/Raoultella group</taxon>
        <taxon>Klebsiella</taxon>
        <taxon>Klebsiella pneumoniae complex</taxon>
    </lineage>
</organism>
<sequence>MKYPMRDRLLMQPFLCPVKGMEALRAGSPAAQRG</sequence>
<protein>
    <submittedName>
        <fullName evidence="1">Uncharacterized protein</fullName>
    </submittedName>
</protein>